<dbReference type="InterPro" id="IPR041122">
    <property type="entry name" value="RecJ_OB"/>
</dbReference>
<dbReference type="AlphaFoldDB" id="A0A2M8G5T2"/>
<feature type="domain" description="RecJ OB" evidence="2">
    <location>
        <begin position="45"/>
        <end position="155"/>
    </location>
</feature>
<keyword evidence="3" id="KW-0540">Nuclease</keyword>
<evidence type="ECO:0000259" key="2">
    <source>
        <dbReference type="Pfam" id="PF17768"/>
    </source>
</evidence>
<dbReference type="GO" id="GO:0004527">
    <property type="term" value="F:exonuclease activity"/>
    <property type="evidence" value="ECO:0007669"/>
    <property type="project" value="UniProtKB-KW"/>
</dbReference>
<evidence type="ECO:0000313" key="4">
    <source>
        <dbReference type="Proteomes" id="UP000229438"/>
    </source>
</evidence>
<reference evidence="4" key="1">
    <citation type="submission" date="2017-09" db="EMBL/GenBank/DDBJ databases">
        <title>Depth-based differentiation of microbial function through sediment-hosted aquifers and enrichment of novel symbionts in the deep terrestrial subsurface.</title>
        <authorList>
            <person name="Probst A.J."/>
            <person name="Ladd B."/>
            <person name="Jarett J.K."/>
            <person name="Geller-Mcgrath D.E."/>
            <person name="Sieber C.M.K."/>
            <person name="Emerson J.B."/>
            <person name="Anantharaman K."/>
            <person name="Thomas B.C."/>
            <person name="Malmstrom R."/>
            <person name="Stieglmeier M."/>
            <person name="Klingl A."/>
            <person name="Woyke T."/>
            <person name="Ryan C.M."/>
            <person name="Banfield J.F."/>
        </authorList>
    </citation>
    <scope>NUCLEOTIDE SEQUENCE [LARGE SCALE GENOMIC DNA]</scope>
</reference>
<dbReference type="Pfam" id="PF17768">
    <property type="entry name" value="RecJ_OB"/>
    <property type="match status" value="1"/>
</dbReference>
<evidence type="ECO:0000313" key="3">
    <source>
        <dbReference type="EMBL" id="PJC68246.1"/>
    </source>
</evidence>
<evidence type="ECO:0000256" key="1">
    <source>
        <dbReference type="ARBA" id="ARBA00022801"/>
    </source>
</evidence>
<proteinExistence type="predicted"/>
<dbReference type="Proteomes" id="UP000229438">
    <property type="component" value="Unassembled WGS sequence"/>
</dbReference>
<organism evidence="3 4">
    <name type="scientific">candidate division WWE3 bacterium CG_4_8_14_3_um_filter_42_11</name>
    <dbReference type="NCBI Taxonomy" id="1975076"/>
    <lineage>
        <taxon>Bacteria</taxon>
        <taxon>Katanobacteria</taxon>
    </lineage>
</organism>
<dbReference type="Gene3D" id="2.40.50.460">
    <property type="match status" value="1"/>
</dbReference>
<sequence length="159" mass="17978">IDLGGHPAAAGFSIETVKIEEFKKDFLQTVEKKIGADLLCPFLDIDAEIELHAINQNFYNRLSKLSPFGMGNPEPLFLARNLEVLESRLVGKEKSHLKLKVKDKNSNPFEAIGFGLGLKEEILQLIQKKEPLDCVFKISENTWQEQKILQLKMIDIKAS</sequence>
<comment type="caution">
    <text evidence="3">The sequence shown here is derived from an EMBL/GenBank/DDBJ whole genome shotgun (WGS) entry which is preliminary data.</text>
</comment>
<dbReference type="EMBL" id="PFQS01000110">
    <property type="protein sequence ID" value="PJC68246.1"/>
    <property type="molecule type" value="Genomic_DNA"/>
</dbReference>
<gene>
    <name evidence="3" type="ORF">CO015_04675</name>
</gene>
<dbReference type="PANTHER" id="PTHR30255">
    <property type="entry name" value="SINGLE-STRANDED-DNA-SPECIFIC EXONUCLEASE RECJ"/>
    <property type="match status" value="1"/>
</dbReference>
<dbReference type="SUPFAM" id="SSF64182">
    <property type="entry name" value="DHH phosphoesterases"/>
    <property type="match status" value="1"/>
</dbReference>
<accession>A0A2M8G5T2</accession>
<feature type="non-terminal residue" evidence="3">
    <location>
        <position position="1"/>
    </location>
</feature>
<protein>
    <submittedName>
        <fullName evidence="3">Single-stranded-DNA-specific exonuclease RecJ</fullName>
    </submittedName>
</protein>
<dbReference type="PANTHER" id="PTHR30255:SF2">
    <property type="entry name" value="SINGLE-STRANDED-DNA-SPECIFIC EXONUCLEASE RECJ"/>
    <property type="match status" value="1"/>
</dbReference>
<dbReference type="InterPro" id="IPR051673">
    <property type="entry name" value="SSDNA_exonuclease_RecJ"/>
</dbReference>
<name>A0A2M8G5T2_UNCKA</name>
<keyword evidence="1" id="KW-0378">Hydrolase</keyword>
<keyword evidence="3" id="KW-0269">Exonuclease</keyword>
<dbReference type="InterPro" id="IPR038763">
    <property type="entry name" value="DHH_sf"/>
</dbReference>